<dbReference type="PANTHER" id="PTHR23421">
    <property type="entry name" value="BETA-GALACTOSIDASE RELATED"/>
    <property type="match status" value="1"/>
</dbReference>
<dbReference type="InterPro" id="IPR054746">
    <property type="entry name" value="GLMA-like_second"/>
</dbReference>
<dbReference type="Gene3D" id="3.40.50.880">
    <property type="match status" value="1"/>
</dbReference>
<reference evidence="5 6" key="1">
    <citation type="submission" date="2018-04" db="EMBL/GenBank/DDBJ databases">
        <title>Genomic Encyclopedia of Archaeal and Bacterial Type Strains, Phase II (KMG-II): from individual species to whole genera.</title>
        <authorList>
            <person name="Goeker M."/>
        </authorList>
    </citation>
    <scope>NUCLEOTIDE SEQUENCE [LARGE SCALE GENOMIC DNA]</scope>
    <source>
        <strain evidence="5 6">DSM 45787</strain>
    </source>
</reference>
<dbReference type="InterPro" id="IPR029062">
    <property type="entry name" value="Class_I_gatase-like"/>
</dbReference>
<evidence type="ECO:0000259" key="4">
    <source>
        <dbReference type="Pfam" id="PF22369"/>
    </source>
</evidence>
<feature type="domain" description="Glycoside hydrolase 35 catalytic" evidence="3">
    <location>
        <begin position="11"/>
        <end position="193"/>
    </location>
</feature>
<dbReference type="Proteomes" id="UP000244240">
    <property type="component" value="Unassembled WGS sequence"/>
</dbReference>
<keyword evidence="6" id="KW-1185">Reference proteome</keyword>
<protein>
    <submittedName>
        <fullName evidence="5">Beta-galactosidase</fullName>
    </submittedName>
</protein>
<dbReference type="Pfam" id="PF22369">
    <property type="entry name" value="GLMA_2nd"/>
    <property type="match status" value="1"/>
</dbReference>
<dbReference type="PRINTS" id="PR00742">
    <property type="entry name" value="GLHYDRLASE35"/>
</dbReference>
<dbReference type="AlphaFoldDB" id="A0A2T6C9H3"/>
<evidence type="ECO:0000256" key="2">
    <source>
        <dbReference type="RuleBase" id="RU003679"/>
    </source>
</evidence>
<dbReference type="GO" id="GO:0004553">
    <property type="term" value="F:hydrolase activity, hydrolyzing O-glycosyl compounds"/>
    <property type="evidence" value="ECO:0007669"/>
    <property type="project" value="InterPro"/>
</dbReference>
<dbReference type="GO" id="GO:0005975">
    <property type="term" value="P:carbohydrate metabolic process"/>
    <property type="evidence" value="ECO:0007669"/>
    <property type="project" value="InterPro"/>
</dbReference>
<evidence type="ECO:0000313" key="6">
    <source>
        <dbReference type="Proteomes" id="UP000244240"/>
    </source>
</evidence>
<dbReference type="InterPro" id="IPR031330">
    <property type="entry name" value="Gly_Hdrlase_35_cat"/>
</dbReference>
<comment type="similarity">
    <text evidence="1 2">Belongs to the glycosyl hydrolase 35 family.</text>
</comment>
<evidence type="ECO:0000259" key="3">
    <source>
        <dbReference type="Pfam" id="PF01301"/>
    </source>
</evidence>
<feature type="domain" description="GLMA-like second" evidence="4">
    <location>
        <begin position="455"/>
        <end position="588"/>
    </location>
</feature>
<dbReference type="OrthoDB" id="9813184at2"/>
<comment type="caution">
    <text evidence="5">The sequence shown here is derived from an EMBL/GenBank/DDBJ whole genome shotgun (WGS) entry which is preliminary data.</text>
</comment>
<evidence type="ECO:0000313" key="5">
    <source>
        <dbReference type="EMBL" id="PTX64962.1"/>
    </source>
</evidence>
<name>A0A2T6C9H3_9BACL</name>
<organism evidence="5 6">
    <name type="scientific">Melghirimyces profundicolus</name>
    <dbReference type="NCBI Taxonomy" id="1242148"/>
    <lineage>
        <taxon>Bacteria</taxon>
        <taxon>Bacillati</taxon>
        <taxon>Bacillota</taxon>
        <taxon>Bacilli</taxon>
        <taxon>Bacillales</taxon>
        <taxon>Thermoactinomycetaceae</taxon>
        <taxon>Melghirimyces</taxon>
    </lineage>
</organism>
<dbReference type="Gene3D" id="3.20.20.80">
    <property type="entry name" value="Glycosidases"/>
    <property type="match status" value="1"/>
</dbReference>
<proteinExistence type="inferred from homology"/>
<dbReference type="InterPro" id="IPR017853">
    <property type="entry name" value="GH"/>
</dbReference>
<dbReference type="InterPro" id="IPR001944">
    <property type="entry name" value="Glycoside_Hdrlase_35"/>
</dbReference>
<accession>A0A2T6C9H3</accession>
<dbReference type="EMBL" id="QBKR01000001">
    <property type="protein sequence ID" value="PTX64962.1"/>
    <property type="molecule type" value="Genomic_DNA"/>
</dbReference>
<dbReference type="SUPFAM" id="SSF51445">
    <property type="entry name" value="(Trans)glycosidases"/>
    <property type="match status" value="1"/>
</dbReference>
<dbReference type="Pfam" id="PF01301">
    <property type="entry name" value="Glyco_hydro_35"/>
    <property type="match status" value="1"/>
</dbReference>
<dbReference type="RefSeq" id="WP_108021446.1">
    <property type="nucleotide sequence ID" value="NZ_QBKR01000001.1"/>
</dbReference>
<evidence type="ECO:0000256" key="1">
    <source>
        <dbReference type="ARBA" id="ARBA00009809"/>
    </source>
</evidence>
<sequence>MKTVKVEKGRFVIDGEETFLYGGELHYFRVPRAEWEQRLDLLKEAGCNLVGTYVPWLWHEKEEGRVDLTGDTREERDLRAFLELVEKKGLYAFLRPGPYVMAELREQGIPEWLLDRYPEIIARTADGKEHPTRVVAYQHPVFLEKVRRWYREVNRIVAPFQWTEGGPVILYQLCNEVGMLHWVSNTSDFNSATLSRFEAYLEETFGSVDALNERFGVAASSFSNGIETFQKGDPSLSIEWKRFWRIYIRDYLEELRRFAEADGIRVPFVVNVHGFKDYSIYSRGTDYPIGLSQLYGAARMDRTVLAGDFYPGRIGYDNYHDLVLASAFTRAVSDQEQPLFSAEFQSGRLADRPRLVPQDLDLNTRTCVAHGMNALNYYMFIAGENYEDIGLFGRRHEWQAPVDSKGRPREHYATARHLGRVFRALGKRLLSAEKVVDTHVGFLPDDYMTEVINEGERARLGELAAKREHFAFEGILRLLVAANISFDAVDLLRPVSPDEVPSLWVFSTEYMDPALQERLVQYVQDGGKLVLYPEIPTKDLKGNPCRVLADQLDLGEWERVSGNDTVDVPGMDSVAVKQRLRFTRHDGEELAVHTRHGKRETAAYHKKAGAGEVLVLGIAIGQDFQYQLDVIRILAERIGIRSRLKAEDPYLSLVERRKESESFLFVHNYDEVEHGSVLYEGEKALFDGEKIVLPPRSGAMFLRNIPVAPGLSIQYSTAEITRLEAVPDKVELSLCPVGPKGVLKLKMEADWKTDGDARPTPDGLRLEIREPLTITLSLDGAVQRT</sequence>
<gene>
    <name evidence="5" type="ORF">C8P63_101184</name>
</gene>